<evidence type="ECO:0000313" key="2">
    <source>
        <dbReference type="Proteomes" id="UP000443353"/>
    </source>
</evidence>
<dbReference type="AlphaFoldDB" id="A0A7X3FZV1"/>
<dbReference type="EMBL" id="WSES01000004">
    <property type="protein sequence ID" value="MVW61058.1"/>
    <property type="molecule type" value="Genomic_DNA"/>
</dbReference>
<reference evidence="1 2" key="1">
    <citation type="submission" date="2019-12" db="EMBL/GenBank/DDBJ databases">
        <authorList>
            <person name="Li C."/>
            <person name="Zhao J."/>
        </authorList>
    </citation>
    <scope>NUCLEOTIDE SEQUENCE [LARGE SCALE GENOMIC DNA]</scope>
    <source>
        <strain evidence="1 2">NEAU-DD11</strain>
    </source>
</reference>
<organism evidence="1 2">
    <name type="scientific">Massilia cellulosiltytica</name>
    <dbReference type="NCBI Taxonomy" id="2683234"/>
    <lineage>
        <taxon>Bacteria</taxon>
        <taxon>Pseudomonadati</taxon>
        <taxon>Pseudomonadota</taxon>
        <taxon>Betaproteobacteria</taxon>
        <taxon>Burkholderiales</taxon>
        <taxon>Oxalobacteraceae</taxon>
        <taxon>Telluria group</taxon>
        <taxon>Massilia</taxon>
    </lineage>
</organism>
<protein>
    <submittedName>
        <fullName evidence="1">Uncharacterized protein</fullName>
    </submittedName>
</protein>
<keyword evidence="2" id="KW-1185">Reference proteome</keyword>
<name>A0A7X3FZV1_9BURK</name>
<evidence type="ECO:0000313" key="1">
    <source>
        <dbReference type="EMBL" id="MVW61058.1"/>
    </source>
</evidence>
<comment type="caution">
    <text evidence="1">The sequence shown here is derived from an EMBL/GenBank/DDBJ whole genome shotgun (WGS) entry which is preliminary data.</text>
</comment>
<dbReference type="Proteomes" id="UP000443353">
    <property type="component" value="Unassembled WGS sequence"/>
</dbReference>
<gene>
    <name evidence="1" type="ORF">GPY61_14075</name>
</gene>
<accession>A0A7X3FZV1</accession>
<dbReference type="RefSeq" id="WP_056130464.1">
    <property type="nucleotide sequence ID" value="NZ_WSES01000004.1"/>
</dbReference>
<proteinExistence type="predicted"/>
<sequence>MAYRWETPASVWLEDERSGQFELVSSDGLGRIDWQAAARGRLADCAHLLGASLPQSCDHAAIYPEGFAFCPTCGRPLERLGIAPGRHPDWWGPYADALLPRHVPHGLPVTSLALGDSLEERPPAPEVGRFDAAMPPPPNAHCVFAAATFGFPEQRLLALAPGRGVLQYWDPLAEVWHVLLPEEGAADLAFGASDYGWLPTSHLQVPARRGDVALVPTARGLYRLAINPVSETCRTEAVLAAPVVAAPGLMRRQLGVLVRNPGGTLGLCGLGADLSPGPQFDCGALPLSGWTRPIGYDGQLFWLHGEGQLAWRPGEAPRWLAWPDTWLPSLDLGGPTLSRDGRMWLIGHDGQSYSFLELGAERVQARPQREPIDGARLGFANLLFRRGHPVVDEPWSGEHVEDQHEDDSLVLPLLRSFNNNRSQPSGLVLRFHKYTGRAEEALANRVIARTTVEWIGRRNVILDEVARLARPLECVPFVYANRLWLHHPDWNRIRGWNLEAPT</sequence>